<dbReference type="Proteomes" id="UP000292027">
    <property type="component" value="Unassembled WGS sequence"/>
</dbReference>
<dbReference type="RefSeq" id="WP_130448403.1">
    <property type="nucleotide sequence ID" value="NZ_SHKR01000016.1"/>
</dbReference>
<feature type="transmembrane region" description="Helical" evidence="1">
    <location>
        <begin position="39"/>
        <end position="60"/>
    </location>
</feature>
<keyword evidence="1" id="KW-0812">Transmembrane</keyword>
<accession>A0A4Q7WKV0</accession>
<evidence type="ECO:0000256" key="1">
    <source>
        <dbReference type="SAM" id="Phobius"/>
    </source>
</evidence>
<protein>
    <recommendedName>
        <fullName evidence="4">Twin-arginine translocation signal domain-containing protein</fullName>
    </recommendedName>
</protein>
<evidence type="ECO:0000313" key="3">
    <source>
        <dbReference type="Proteomes" id="UP000292027"/>
    </source>
</evidence>
<dbReference type="EMBL" id="SHKR01000016">
    <property type="protein sequence ID" value="RZU10674.1"/>
    <property type="molecule type" value="Genomic_DNA"/>
</dbReference>
<reference evidence="2 3" key="1">
    <citation type="journal article" date="2015" name="Stand. Genomic Sci.">
        <title>Genomic Encyclopedia of Bacterial and Archaeal Type Strains, Phase III: the genomes of soil and plant-associated and newly described type strains.</title>
        <authorList>
            <person name="Whitman W.B."/>
            <person name="Woyke T."/>
            <person name="Klenk H.P."/>
            <person name="Zhou Y."/>
            <person name="Lilburn T.G."/>
            <person name="Beck B.J."/>
            <person name="De Vos P."/>
            <person name="Vandamme P."/>
            <person name="Eisen J.A."/>
            <person name="Garrity G."/>
            <person name="Hugenholtz P."/>
            <person name="Kyrpides N.C."/>
        </authorList>
    </citation>
    <scope>NUCLEOTIDE SEQUENCE [LARGE SCALE GENOMIC DNA]</scope>
    <source>
        <strain evidence="2 3">VKM Ac-2540</strain>
    </source>
</reference>
<comment type="caution">
    <text evidence="2">The sequence shown here is derived from an EMBL/GenBank/DDBJ whole genome shotgun (WGS) entry which is preliminary data.</text>
</comment>
<evidence type="ECO:0000313" key="2">
    <source>
        <dbReference type="EMBL" id="RZU10674.1"/>
    </source>
</evidence>
<organism evidence="2 3">
    <name type="scientific">Kribbella rubisoli</name>
    <dbReference type="NCBI Taxonomy" id="3075929"/>
    <lineage>
        <taxon>Bacteria</taxon>
        <taxon>Bacillati</taxon>
        <taxon>Actinomycetota</taxon>
        <taxon>Actinomycetes</taxon>
        <taxon>Propionibacteriales</taxon>
        <taxon>Kribbellaceae</taxon>
        <taxon>Kribbella</taxon>
    </lineage>
</organism>
<name>A0A4Q7WKV0_9ACTN</name>
<dbReference type="SUPFAM" id="SSF69322">
    <property type="entry name" value="Tricorn protease domain 2"/>
    <property type="match status" value="1"/>
</dbReference>
<dbReference type="AlphaFoldDB" id="A0A4Q7WKV0"/>
<gene>
    <name evidence="2" type="ORF">EV645_7141</name>
</gene>
<dbReference type="OrthoDB" id="3821186at2"/>
<keyword evidence="1" id="KW-0472">Membrane</keyword>
<keyword evidence="1" id="KW-1133">Transmembrane helix</keyword>
<proteinExistence type="predicted"/>
<evidence type="ECO:0008006" key="4">
    <source>
        <dbReference type="Google" id="ProtNLM"/>
    </source>
</evidence>
<sequence length="390" mass="41813">MTDLLRDTLNEHATGVEPPPLDLDGIVAAGNRQISRRRALTVLGGAVATAAVAVGGAAVIRPREQRPQPARPAPYVERRAVTFALGNKIHYGSDVIAVPSKHINAFVQTDAGFVFLDEGNNIHIADRDGVRATGKGAWSLTADHRGSLVAWTEGSNDHFESVVYDVAANRELVRTPVGNAIPSGASLVRGPSIVAIDGNKAYFGTLEGLYRWDINANKGELLADVSPVAVRTVTAGQLVYQQPLEQPLTGHTLKVGPTLTTGARTTFSGEQAFLSPGAQYLVTQPDDARMGDQPIWSDLQLFGVTAPTGGPLKRSEYWAFRFGQWLDDATFTAAAARNTSRQETDLLVFDARTSTYRIVAPGFSTYTFSKTAPRTPPFAMPTGAPIYDLA</sequence>
<keyword evidence="3" id="KW-1185">Reference proteome</keyword>